<accession>A0ABV9S4V0</accession>
<name>A0ABV9S4V0_9PSEU</name>
<evidence type="ECO:0000256" key="1">
    <source>
        <dbReference type="SAM" id="Phobius"/>
    </source>
</evidence>
<organism evidence="3 4">
    <name type="scientific">Actinophytocola glycyrrhizae</name>
    <dbReference type="NCBI Taxonomy" id="2044873"/>
    <lineage>
        <taxon>Bacteria</taxon>
        <taxon>Bacillati</taxon>
        <taxon>Actinomycetota</taxon>
        <taxon>Actinomycetes</taxon>
        <taxon>Pseudonocardiales</taxon>
        <taxon>Pseudonocardiaceae</taxon>
    </lineage>
</organism>
<evidence type="ECO:0000313" key="3">
    <source>
        <dbReference type="EMBL" id="MFC4855873.1"/>
    </source>
</evidence>
<feature type="transmembrane region" description="Helical" evidence="1">
    <location>
        <begin position="451"/>
        <end position="474"/>
    </location>
</feature>
<proteinExistence type="predicted"/>
<dbReference type="PANTHER" id="PTHR22674:SF6">
    <property type="entry name" value="NTPASE KAP FAMILY P-LOOP DOMAIN-CONTAINING PROTEIN 1"/>
    <property type="match status" value="1"/>
</dbReference>
<dbReference type="PROSITE" id="PS51154">
    <property type="entry name" value="MACRO"/>
    <property type="match status" value="1"/>
</dbReference>
<sequence>MSKIDAIVISAGGTLGSLGLAVRNTYPQAAWTSVEFDLIVPQQPVILPLPPSRTEPKANLSLAIIVTPHDAPGEPRPSLDTIEMATKAAVAAAQQHGVRSLGMPLLATGVLGLRPATVAEVAVPAAVRAAAGSLESLVFVCIDVDTEAAIRRAWGQNFPTMFSDTSASTYPVAASLGEADGAADPTSGEGATEYSSVDLAGGVSTDRVDPNCGISLDKDQLGVTPYVSMLATVIADRRTPLPLSVGVFGEWGSGKSYFMGMLRQRVDDLAASGNPAYCATIEQIGFNAWHYADSNLWASLGDVIFRQLADDGSNPERNRRLLRTELAGQLSQRRAIEAATDQARAETAALQRQIDQAIADRETCARGLLGALLRSSISRREVTSLWARLGLDDTVEQGKLLAEQMRGTLEEVDALRRSPWDRRGRLVLAVAAVVLVVTTFAVVFAPAVREWVAAVGGGLFAALAGTGIAAMGAARSGLRKLRELAAGCTPARRNPSWSKVSGERRPISGWPRRSSMRWSHGLANWDAN</sequence>
<dbReference type="EMBL" id="JBHSIS010000009">
    <property type="protein sequence ID" value="MFC4855873.1"/>
    <property type="molecule type" value="Genomic_DNA"/>
</dbReference>
<protein>
    <submittedName>
        <fullName evidence="3">P-loop NTPase fold protein</fullName>
    </submittedName>
</protein>
<dbReference type="InterPro" id="IPR043472">
    <property type="entry name" value="Macro_dom-like"/>
</dbReference>
<keyword evidence="4" id="KW-1185">Reference proteome</keyword>
<feature type="transmembrane region" description="Helical" evidence="1">
    <location>
        <begin position="426"/>
        <end position="445"/>
    </location>
</feature>
<reference evidence="4" key="1">
    <citation type="journal article" date="2019" name="Int. J. Syst. Evol. Microbiol.">
        <title>The Global Catalogue of Microorganisms (GCM) 10K type strain sequencing project: providing services to taxonomists for standard genome sequencing and annotation.</title>
        <authorList>
            <consortium name="The Broad Institute Genomics Platform"/>
            <consortium name="The Broad Institute Genome Sequencing Center for Infectious Disease"/>
            <person name="Wu L."/>
            <person name="Ma J."/>
        </authorList>
    </citation>
    <scope>NUCLEOTIDE SEQUENCE [LARGE SCALE GENOMIC DNA]</scope>
    <source>
        <strain evidence="4">ZS-22-S1</strain>
    </source>
</reference>
<dbReference type="PANTHER" id="PTHR22674">
    <property type="entry name" value="NTPASE, KAP FAMILY P-LOOP DOMAIN-CONTAINING 1"/>
    <property type="match status" value="1"/>
</dbReference>
<dbReference type="InterPro" id="IPR002589">
    <property type="entry name" value="Macro_dom"/>
</dbReference>
<keyword evidence="1" id="KW-0812">Transmembrane</keyword>
<keyword evidence="1" id="KW-0472">Membrane</keyword>
<gene>
    <name evidence="3" type="ORF">ACFPCV_20365</name>
</gene>
<dbReference type="Gene3D" id="3.40.220.10">
    <property type="entry name" value="Leucine Aminopeptidase, subunit E, domain 1"/>
    <property type="match status" value="1"/>
</dbReference>
<dbReference type="Proteomes" id="UP001595859">
    <property type="component" value="Unassembled WGS sequence"/>
</dbReference>
<evidence type="ECO:0000259" key="2">
    <source>
        <dbReference type="PROSITE" id="PS51154"/>
    </source>
</evidence>
<keyword evidence="1" id="KW-1133">Transmembrane helix</keyword>
<feature type="domain" description="Macro" evidence="2">
    <location>
        <begin position="1"/>
        <end position="158"/>
    </location>
</feature>
<dbReference type="Pfam" id="PF07693">
    <property type="entry name" value="KAP_NTPase"/>
    <property type="match status" value="1"/>
</dbReference>
<dbReference type="SUPFAM" id="SSF52949">
    <property type="entry name" value="Macro domain-like"/>
    <property type="match status" value="1"/>
</dbReference>
<dbReference type="InterPro" id="IPR011646">
    <property type="entry name" value="KAP_P-loop"/>
</dbReference>
<dbReference type="RefSeq" id="WP_378057841.1">
    <property type="nucleotide sequence ID" value="NZ_JBHSIS010000009.1"/>
</dbReference>
<evidence type="ECO:0000313" key="4">
    <source>
        <dbReference type="Proteomes" id="UP001595859"/>
    </source>
</evidence>
<comment type="caution">
    <text evidence="3">The sequence shown here is derived from an EMBL/GenBank/DDBJ whole genome shotgun (WGS) entry which is preliminary data.</text>
</comment>
<dbReference type="InterPro" id="IPR052754">
    <property type="entry name" value="NTPase_KAP_P-loop"/>
</dbReference>